<organism evidence="1 2">
    <name type="scientific">Amanita muscaria (strain Koide BX008)</name>
    <dbReference type="NCBI Taxonomy" id="946122"/>
    <lineage>
        <taxon>Eukaryota</taxon>
        <taxon>Fungi</taxon>
        <taxon>Dikarya</taxon>
        <taxon>Basidiomycota</taxon>
        <taxon>Agaricomycotina</taxon>
        <taxon>Agaricomycetes</taxon>
        <taxon>Agaricomycetidae</taxon>
        <taxon>Agaricales</taxon>
        <taxon>Pluteineae</taxon>
        <taxon>Amanitaceae</taxon>
        <taxon>Amanita</taxon>
    </lineage>
</organism>
<dbReference type="InParanoid" id="A0A0C2SIW4"/>
<accession>A0A0C2SIW4</accession>
<dbReference type="Proteomes" id="UP000054549">
    <property type="component" value="Unassembled WGS sequence"/>
</dbReference>
<evidence type="ECO:0000313" key="2">
    <source>
        <dbReference type="Proteomes" id="UP000054549"/>
    </source>
</evidence>
<reference evidence="1 2" key="1">
    <citation type="submission" date="2014-04" db="EMBL/GenBank/DDBJ databases">
        <title>Evolutionary Origins and Diversification of the Mycorrhizal Mutualists.</title>
        <authorList>
            <consortium name="DOE Joint Genome Institute"/>
            <consortium name="Mycorrhizal Genomics Consortium"/>
            <person name="Kohler A."/>
            <person name="Kuo A."/>
            <person name="Nagy L.G."/>
            <person name="Floudas D."/>
            <person name="Copeland A."/>
            <person name="Barry K.W."/>
            <person name="Cichocki N."/>
            <person name="Veneault-Fourrey C."/>
            <person name="LaButti K."/>
            <person name="Lindquist E.A."/>
            <person name="Lipzen A."/>
            <person name="Lundell T."/>
            <person name="Morin E."/>
            <person name="Murat C."/>
            <person name="Riley R."/>
            <person name="Ohm R."/>
            <person name="Sun H."/>
            <person name="Tunlid A."/>
            <person name="Henrissat B."/>
            <person name="Grigoriev I.V."/>
            <person name="Hibbett D.S."/>
            <person name="Martin F."/>
        </authorList>
    </citation>
    <scope>NUCLEOTIDE SEQUENCE [LARGE SCALE GENOMIC DNA]</scope>
    <source>
        <strain evidence="1 2">Koide BX008</strain>
    </source>
</reference>
<gene>
    <name evidence="1" type="ORF">M378DRAFT_728916</name>
</gene>
<dbReference type="EMBL" id="KN818262">
    <property type="protein sequence ID" value="KIL63135.1"/>
    <property type="molecule type" value="Genomic_DNA"/>
</dbReference>
<name>A0A0C2SIW4_AMAMK</name>
<protein>
    <submittedName>
        <fullName evidence="1">Uncharacterized protein</fullName>
    </submittedName>
</protein>
<dbReference type="AlphaFoldDB" id="A0A0C2SIW4"/>
<dbReference type="HOGENOM" id="CLU_2557820_0_0_1"/>
<keyword evidence="2" id="KW-1185">Reference proteome</keyword>
<sequence length="82" mass="8887">MLDRARNMGLTVLENGMEGIGYVQFSAILPIGSLMLMFDLRSITSGHAGPVTLSHELQCIDELKSLKLAIVNFSTLGHKTPS</sequence>
<evidence type="ECO:0000313" key="1">
    <source>
        <dbReference type="EMBL" id="KIL63135.1"/>
    </source>
</evidence>
<proteinExistence type="predicted"/>